<organism evidence="1 2">
    <name type="scientific">Stylonychia lemnae</name>
    <name type="common">Ciliate</name>
    <dbReference type="NCBI Taxonomy" id="5949"/>
    <lineage>
        <taxon>Eukaryota</taxon>
        <taxon>Sar</taxon>
        <taxon>Alveolata</taxon>
        <taxon>Ciliophora</taxon>
        <taxon>Intramacronucleata</taxon>
        <taxon>Spirotrichea</taxon>
        <taxon>Stichotrichia</taxon>
        <taxon>Sporadotrichida</taxon>
        <taxon>Oxytrichidae</taxon>
        <taxon>Stylonychinae</taxon>
        <taxon>Stylonychia</taxon>
    </lineage>
</organism>
<dbReference type="GO" id="GO:0000175">
    <property type="term" value="F:3'-5'-RNA exonuclease activity"/>
    <property type="evidence" value="ECO:0007669"/>
    <property type="project" value="TreeGrafter"/>
</dbReference>
<name>A0A078ALE9_STYLE</name>
<dbReference type="Proteomes" id="UP000039865">
    <property type="component" value="Unassembled WGS sequence"/>
</dbReference>
<dbReference type="OrthoDB" id="10572661at2759"/>
<evidence type="ECO:0000313" key="2">
    <source>
        <dbReference type="Proteomes" id="UP000039865"/>
    </source>
</evidence>
<accession>A0A078ALE9</accession>
<evidence type="ECO:0008006" key="3">
    <source>
        <dbReference type="Google" id="ProtNLM"/>
    </source>
</evidence>
<proteinExistence type="predicted"/>
<dbReference type="SUPFAM" id="SSF56219">
    <property type="entry name" value="DNase I-like"/>
    <property type="match status" value="1"/>
</dbReference>
<dbReference type="Gene3D" id="3.60.10.10">
    <property type="entry name" value="Endonuclease/exonuclease/phosphatase"/>
    <property type="match status" value="1"/>
</dbReference>
<dbReference type="InParanoid" id="A0A078ALE9"/>
<keyword evidence="2" id="KW-1185">Reference proteome</keyword>
<dbReference type="AlphaFoldDB" id="A0A078ALE9"/>
<dbReference type="PANTHER" id="PTHR12121:SF36">
    <property type="entry name" value="ENDONUCLEASE_EXONUCLEASE_PHOSPHATASE DOMAIN-CONTAINING PROTEIN"/>
    <property type="match status" value="1"/>
</dbReference>
<dbReference type="EMBL" id="CCKQ01011618">
    <property type="protein sequence ID" value="CDW83185.1"/>
    <property type="molecule type" value="Genomic_DNA"/>
</dbReference>
<evidence type="ECO:0000313" key="1">
    <source>
        <dbReference type="EMBL" id="CDW83185.1"/>
    </source>
</evidence>
<reference evidence="1 2" key="1">
    <citation type="submission" date="2014-06" db="EMBL/GenBank/DDBJ databases">
        <authorList>
            <person name="Swart Estienne"/>
        </authorList>
    </citation>
    <scope>NUCLEOTIDE SEQUENCE [LARGE SCALE GENOMIC DNA]</scope>
    <source>
        <strain evidence="1 2">130c</strain>
    </source>
</reference>
<dbReference type="PANTHER" id="PTHR12121">
    <property type="entry name" value="CARBON CATABOLITE REPRESSOR PROTEIN 4"/>
    <property type="match status" value="1"/>
</dbReference>
<protein>
    <recommendedName>
        <fullName evidence="3">Endonuclease/exonuclease/phosphatase domain-containing protein</fullName>
    </recommendedName>
</protein>
<gene>
    <name evidence="1" type="primary">Contig1033.g1125</name>
    <name evidence="1" type="ORF">STYLEM_12227</name>
</gene>
<dbReference type="InterPro" id="IPR036691">
    <property type="entry name" value="Endo/exonu/phosph_ase_sf"/>
</dbReference>
<dbReference type="InterPro" id="IPR050410">
    <property type="entry name" value="CCR4/nocturin_mRNA_transcr"/>
</dbReference>
<sequence length="317" mass="36701">MNILAQHLIDGQCCSYRQVNDKKNPELLRNIRFEAIKTFVTQSDIQDFDILNIQEVGPLDQELMASVLDFLNEQDNKYAYTTSQKPTGAQQLKCATIHNNKKLQELNVDSLLIMKKEKVNQFGYFQTFRHREAQKLFVNCNLHLSGGKTEEDRLTRQTQLNLIRDHPIWKDNYPIILGGDMNTEIEELVKLVKEVREELQYIHTAETLYNSENRIQSRNRDGWNGTQVVQRTVDGLFFTGMNLLSVMRAVENFSDLINQDKISKVEDLLKEIETSQDTDKKNALNDECWNIIKGDELGFPSAIWYSDHVPIGAVFQL</sequence>